<dbReference type="GO" id="GO:0050418">
    <property type="term" value="F:hydroxylamine reductase activity"/>
    <property type="evidence" value="ECO:0007669"/>
    <property type="project" value="TreeGrafter"/>
</dbReference>
<dbReference type="InterPro" id="IPR016099">
    <property type="entry name" value="Prismane-like_a/b-sand"/>
</dbReference>
<dbReference type="GO" id="GO:0004601">
    <property type="term" value="F:peroxidase activity"/>
    <property type="evidence" value="ECO:0007669"/>
    <property type="project" value="TreeGrafter"/>
</dbReference>
<keyword evidence="2" id="KW-0479">Metal-binding</keyword>
<organism evidence="5 6">
    <name type="scientific">Thermanaeromonas toyohensis ToBE</name>
    <dbReference type="NCBI Taxonomy" id="698762"/>
    <lineage>
        <taxon>Bacteria</taxon>
        <taxon>Bacillati</taxon>
        <taxon>Bacillota</taxon>
        <taxon>Clostridia</taxon>
        <taxon>Neomoorellales</taxon>
        <taxon>Neomoorellaceae</taxon>
        <taxon>Thermanaeromonas</taxon>
    </lineage>
</organism>
<reference evidence="5 6" key="1">
    <citation type="submission" date="2017-04" db="EMBL/GenBank/DDBJ databases">
        <authorList>
            <person name="Afonso C.L."/>
            <person name="Miller P.J."/>
            <person name="Scott M.A."/>
            <person name="Spackman E."/>
            <person name="Goraichik I."/>
            <person name="Dimitrov K.M."/>
            <person name="Suarez D.L."/>
            <person name="Swayne D.E."/>
        </authorList>
    </citation>
    <scope>NUCLEOTIDE SEQUENCE [LARGE SCALE GENOMIC DNA]</scope>
    <source>
        <strain evidence="5 6">ToBE</strain>
    </source>
</reference>
<dbReference type="AlphaFoldDB" id="A0A1W1VGE7"/>
<evidence type="ECO:0000313" key="6">
    <source>
        <dbReference type="Proteomes" id="UP000192569"/>
    </source>
</evidence>
<dbReference type="OrthoDB" id="5478720at2"/>
<dbReference type="RefSeq" id="WP_084663968.1">
    <property type="nucleotide sequence ID" value="NZ_LT838272.1"/>
</dbReference>
<dbReference type="InterPro" id="IPR011254">
    <property type="entry name" value="Prismane-like_sf"/>
</dbReference>
<proteinExistence type="predicted"/>
<evidence type="ECO:0000256" key="1">
    <source>
        <dbReference type="ARBA" id="ARBA00022485"/>
    </source>
</evidence>
<evidence type="ECO:0000256" key="3">
    <source>
        <dbReference type="ARBA" id="ARBA00023004"/>
    </source>
</evidence>
<dbReference type="SUPFAM" id="SSF56821">
    <property type="entry name" value="Prismane protein-like"/>
    <property type="match status" value="1"/>
</dbReference>
<dbReference type="Gene3D" id="3.40.50.2030">
    <property type="match status" value="1"/>
</dbReference>
<keyword evidence="6" id="KW-1185">Reference proteome</keyword>
<dbReference type="Proteomes" id="UP000192569">
    <property type="component" value="Chromosome I"/>
</dbReference>
<keyword evidence="4" id="KW-0411">Iron-sulfur</keyword>
<name>A0A1W1VGE7_9FIRM</name>
<accession>A0A1W1VGE7</accession>
<dbReference type="GO" id="GO:0046872">
    <property type="term" value="F:metal ion binding"/>
    <property type="evidence" value="ECO:0007669"/>
    <property type="project" value="UniProtKB-KW"/>
</dbReference>
<evidence type="ECO:0000256" key="2">
    <source>
        <dbReference type="ARBA" id="ARBA00022723"/>
    </source>
</evidence>
<gene>
    <name evidence="5" type="ORF">SAMN00808754_0639</name>
</gene>
<dbReference type="PANTHER" id="PTHR30109">
    <property type="entry name" value="HYDROXYLAMINE REDUCTASE"/>
    <property type="match status" value="1"/>
</dbReference>
<evidence type="ECO:0000313" key="5">
    <source>
        <dbReference type="EMBL" id="SMB92457.1"/>
    </source>
</evidence>
<dbReference type="EMBL" id="LT838272">
    <property type="protein sequence ID" value="SMB92457.1"/>
    <property type="molecule type" value="Genomic_DNA"/>
</dbReference>
<dbReference type="GO" id="GO:0051539">
    <property type="term" value="F:4 iron, 4 sulfur cluster binding"/>
    <property type="evidence" value="ECO:0007669"/>
    <property type="project" value="UniProtKB-KW"/>
</dbReference>
<dbReference type="PANTHER" id="PTHR30109:SF4">
    <property type="entry name" value="CARBON MONOXIDE DEHYDROGENASE"/>
    <property type="match status" value="1"/>
</dbReference>
<dbReference type="GO" id="GO:0042542">
    <property type="term" value="P:response to hydrogen peroxide"/>
    <property type="evidence" value="ECO:0007669"/>
    <property type="project" value="TreeGrafter"/>
</dbReference>
<dbReference type="STRING" id="698762.SAMN00808754_0639"/>
<dbReference type="Pfam" id="PF03063">
    <property type="entry name" value="Prismane"/>
    <property type="match status" value="1"/>
</dbReference>
<sequence>MKKDILLAEPCYQLEEKRCGFGRLGLCCIACPAGPCRIDPFGYGANLTGCGLGKEALQAKALLAKILAGASLSLQERAGLEEETQALTWPADRIKVWEKLKLVSSDPFYELSEAARVALNPAGWQAFELEMQAMRLTLAVISGGIPIPQDNWGLREAGLGALYPSGPCVVIDASNLKLAREMDIAARKEKVKLVAGGRGADYLSWWLGLPLLGGKEELRQAIKMGLVDVVVTEDALLLGRPFKFLGSPVVFLNAQQEREAAKIIASAKNAFSRREPYESPEKGETWRFHSGWREGWGEALLKIISRRKFKGVAFLLACSGEGAEDLARRLREENYLVLAAGCGIARLIKAGLMSEISMEEAAGLLDVGQAVPPLWHLGGCQAISNGLNLLAALSMPILVALNGLGCNRAYVSLALSVAYGARILAPGKSPFSEKTLKLFDAAWEGLEATEVDLPCGM</sequence>
<keyword evidence="3" id="KW-0408">Iron</keyword>
<keyword evidence="1" id="KW-0004">4Fe-4S</keyword>
<protein>
    <submittedName>
        <fullName evidence="5">Prismane/CO dehydrogenase family protein</fullName>
    </submittedName>
</protein>
<evidence type="ECO:0000256" key="4">
    <source>
        <dbReference type="ARBA" id="ARBA00023014"/>
    </source>
</evidence>
<dbReference type="InterPro" id="IPR004137">
    <property type="entry name" value="HCP/CODH"/>
</dbReference>